<feature type="region of interest" description="Disordered" evidence="3">
    <location>
        <begin position="462"/>
        <end position="484"/>
    </location>
</feature>
<dbReference type="SUPFAM" id="SSF50965">
    <property type="entry name" value="Galactose oxidase, central domain"/>
    <property type="match status" value="1"/>
</dbReference>
<dbReference type="RefSeq" id="XP_013170240.1">
    <property type="nucleotide sequence ID" value="XM_013314786.1"/>
</dbReference>
<sequence length="614" mass="66137">MSSQDIYNQTREGEMWTCVESAAGAVGAAPCSRAKHSATLLAGHLYVLGGRGAGGCLPLRDFWRYSLARGEWERLEQRGEPPPALQEHSATAHGDKLYVFGGEPGSSSSETPLWIYDTQLCVWRKLPGRVSCGGGAARRRGTRAAGGVSPSARRGHSAHALDDCLLLYGGYMDLRGSTNELWAFHYESETWREVRALRAGPARHRHAAALLAGRLYVHGGQCDLRDCADLWHYDILSRVWTCVRAGRGPAPGARSGHVGLRAGAHFYIFGGEARGHPTNEMWRFHFATETWERMSQSVKWPSARVDSRALLVGGACGGGGSIEEGERPRAGAIMGEGRASVRARADPPGGFLREISKLSSFHLRRAARCSYSVLAAVDQDSTESLARSERPALAKSRSAYVIDERQPADGGESPRAGDLPDSRRADLAREPISVPDFADMILPTPVLSPVEAAKLVYLDSEDEEDIKRETSPNGHGEEPKTPKTKVISIPKSASVRFIKSATGASEDEAELSTSDYASAEKVNRISSGPSSLGFSNPHYLGPDVRNLGVAMTPDSGVGQGDIELQELGVRRSGGESGGARGGDTQLHLLLVGGKESPHLALLQSPLSMWTYRLL</sequence>
<feature type="compositionally biased region" description="Basic and acidic residues" evidence="3">
    <location>
        <begin position="465"/>
        <end position="481"/>
    </location>
</feature>
<protein>
    <submittedName>
        <fullName evidence="4">Uncharacterized protein LOC106119680</fullName>
    </submittedName>
</protein>
<accession>A0AAJ7EB85</accession>
<dbReference type="PANTHER" id="PTHR46376">
    <property type="entry name" value="LEUCINE-ZIPPER-LIKE TRANSCRIPTIONAL REGULATOR 1"/>
    <property type="match status" value="1"/>
</dbReference>
<evidence type="ECO:0000256" key="1">
    <source>
        <dbReference type="ARBA" id="ARBA00022441"/>
    </source>
</evidence>
<dbReference type="Proteomes" id="UP000694872">
    <property type="component" value="Unplaced"/>
</dbReference>
<dbReference type="InterPro" id="IPR051568">
    <property type="entry name" value="LZTR1/Attractin"/>
</dbReference>
<dbReference type="GeneID" id="106119680"/>
<reference evidence="4" key="1">
    <citation type="submission" date="2025-08" db="UniProtKB">
        <authorList>
            <consortium name="RefSeq"/>
        </authorList>
    </citation>
    <scope>IDENTIFICATION</scope>
</reference>
<feature type="region of interest" description="Disordered" evidence="3">
    <location>
        <begin position="396"/>
        <end position="423"/>
    </location>
</feature>
<dbReference type="InterPro" id="IPR015915">
    <property type="entry name" value="Kelch-typ_b-propeller"/>
</dbReference>
<dbReference type="GO" id="GO:0005794">
    <property type="term" value="C:Golgi apparatus"/>
    <property type="evidence" value="ECO:0007669"/>
    <property type="project" value="TreeGrafter"/>
</dbReference>
<evidence type="ECO:0000313" key="4">
    <source>
        <dbReference type="RefSeq" id="XP_013170240.1"/>
    </source>
</evidence>
<organism evidence="4">
    <name type="scientific">Papilio xuthus</name>
    <name type="common">Asian swallowtail butterfly</name>
    <dbReference type="NCBI Taxonomy" id="66420"/>
    <lineage>
        <taxon>Eukaryota</taxon>
        <taxon>Metazoa</taxon>
        <taxon>Ecdysozoa</taxon>
        <taxon>Arthropoda</taxon>
        <taxon>Hexapoda</taxon>
        <taxon>Insecta</taxon>
        <taxon>Pterygota</taxon>
        <taxon>Neoptera</taxon>
        <taxon>Endopterygota</taxon>
        <taxon>Lepidoptera</taxon>
        <taxon>Glossata</taxon>
        <taxon>Ditrysia</taxon>
        <taxon>Papilionoidea</taxon>
        <taxon>Papilionidae</taxon>
        <taxon>Papilioninae</taxon>
        <taxon>Papilio</taxon>
    </lineage>
</organism>
<keyword evidence="2" id="KW-0677">Repeat</keyword>
<evidence type="ECO:0000256" key="3">
    <source>
        <dbReference type="SAM" id="MobiDB-lite"/>
    </source>
</evidence>
<name>A0AAJ7EB85_PAPXU</name>
<evidence type="ECO:0000256" key="2">
    <source>
        <dbReference type="ARBA" id="ARBA00022737"/>
    </source>
</evidence>
<dbReference type="SUPFAM" id="SSF117281">
    <property type="entry name" value="Kelch motif"/>
    <property type="match status" value="1"/>
</dbReference>
<dbReference type="PANTHER" id="PTHR46376:SF1">
    <property type="entry name" value="LEUCINE-ZIPPER-LIKE TRANSCRIPTIONAL REGULATOR 1"/>
    <property type="match status" value="1"/>
</dbReference>
<dbReference type="Pfam" id="PF24681">
    <property type="entry name" value="Kelch_KLHDC2_KLHL20_DRC7"/>
    <property type="match status" value="2"/>
</dbReference>
<dbReference type="InterPro" id="IPR011043">
    <property type="entry name" value="Gal_Oxase/kelch_b-propeller"/>
</dbReference>
<dbReference type="KEGG" id="pxu:106119680"/>
<gene>
    <name evidence="4" type="primary">LOC106119680</name>
</gene>
<proteinExistence type="predicted"/>
<dbReference type="AlphaFoldDB" id="A0AAJ7EB85"/>
<keyword evidence="1" id="KW-0880">Kelch repeat</keyword>
<dbReference type="Gene3D" id="2.120.10.80">
    <property type="entry name" value="Kelch-type beta propeller"/>
    <property type="match status" value="2"/>
</dbReference>